<dbReference type="EMBL" id="QBMN01000202">
    <property type="protein sequence ID" value="PZO34566.1"/>
    <property type="molecule type" value="Genomic_DNA"/>
</dbReference>
<proteinExistence type="predicted"/>
<protein>
    <submittedName>
        <fullName evidence="1">RNA polymerase subunit sigma-70</fullName>
    </submittedName>
</protein>
<organism evidence="1 2">
    <name type="scientific">Shackletoniella antarctica</name>
    <dbReference type="NCBI Taxonomy" id="268115"/>
    <lineage>
        <taxon>Bacteria</taxon>
        <taxon>Bacillati</taxon>
        <taxon>Cyanobacteriota</taxon>
        <taxon>Cyanophyceae</taxon>
        <taxon>Oculatellales</taxon>
        <taxon>Oculatellaceae</taxon>
        <taxon>Shackletoniella</taxon>
    </lineage>
</organism>
<sequence>MFSTAQPMSSTAHIPDFPECDHRLVQSLHHHSDRELVQLFQRHGDAGRYFTAIFCRYSPMVYSLIRHSARSPVQAEYLFALTWRHILHELGGVDCPETIAGEGPGAFTLQNWLINITALCINQAVVPEVESIHYALDQATPPLWCYVEQALDRLPAVERLITVMALTFRWSENRIAAYLQAEGESLTAAEVRQKLGQAFQHLEASLPEDIRQIYLDGGSLRPDPLPDDLEGLLNVPDLDGAALAGFDLVGTASEPGGEWAN</sequence>
<dbReference type="Proteomes" id="UP000249081">
    <property type="component" value="Unassembled WGS sequence"/>
</dbReference>
<accession>A0A2W4VQ13</accession>
<dbReference type="Gene3D" id="1.10.1740.10">
    <property type="match status" value="1"/>
</dbReference>
<name>A0A2W4VQ13_9CYAN</name>
<dbReference type="AlphaFoldDB" id="A0A2W4VQ13"/>
<evidence type="ECO:0000313" key="2">
    <source>
        <dbReference type="Proteomes" id="UP000249081"/>
    </source>
</evidence>
<evidence type="ECO:0000313" key="1">
    <source>
        <dbReference type="EMBL" id="PZO34566.1"/>
    </source>
</evidence>
<gene>
    <name evidence="1" type="ORF">DCF17_20215</name>
</gene>
<reference evidence="2" key="1">
    <citation type="submission" date="2018-04" db="EMBL/GenBank/DDBJ databases">
        <authorList>
            <person name="Cornet L."/>
        </authorList>
    </citation>
    <scope>NUCLEOTIDE SEQUENCE [LARGE SCALE GENOMIC DNA]</scope>
</reference>
<comment type="caution">
    <text evidence="1">The sequence shown here is derived from an EMBL/GenBank/DDBJ whole genome shotgun (WGS) entry which is preliminary data.</text>
</comment>
<reference evidence="1 2" key="2">
    <citation type="submission" date="2018-06" db="EMBL/GenBank/DDBJ databases">
        <title>Metagenomic assembly of (sub)arctic Cyanobacteria and their associated microbiome from non-axenic cultures.</title>
        <authorList>
            <person name="Baurain D."/>
        </authorList>
    </citation>
    <scope>NUCLEOTIDE SEQUENCE [LARGE SCALE GENOMIC DNA]</scope>
    <source>
        <strain evidence="1">ULC041bin1</strain>
    </source>
</reference>